<dbReference type="EMBL" id="LCQD01000002">
    <property type="protein sequence ID" value="KKW13366.1"/>
    <property type="molecule type" value="Genomic_DNA"/>
</dbReference>
<evidence type="ECO:0000313" key="3">
    <source>
        <dbReference type="Proteomes" id="UP000034588"/>
    </source>
</evidence>
<dbReference type="Proteomes" id="UP000034588">
    <property type="component" value="Unassembled WGS sequence"/>
</dbReference>
<name>A0A0G1W3M0_9BACT</name>
<dbReference type="AlphaFoldDB" id="A0A0G1W3M0"/>
<comment type="caution">
    <text evidence="2">The sequence shown here is derived from an EMBL/GenBank/DDBJ whole genome shotgun (WGS) entry which is preliminary data.</text>
</comment>
<organism evidence="2 3">
    <name type="scientific">Candidatus Gottesmanbacteria bacterium GW2011_GWB1_49_7</name>
    <dbReference type="NCBI Taxonomy" id="1618448"/>
    <lineage>
        <taxon>Bacteria</taxon>
        <taxon>Candidatus Gottesmaniibacteriota</taxon>
    </lineage>
</organism>
<accession>A0A0G1W3M0</accession>
<gene>
    <name evidence="2" type="ORF">UY48_C0002G0057</name>
</gene>
<reference evidence="2 3" key="1">
    <citation type="journal article" date="2015" name="Nature">
        <title>rRNA introns, odd ribosomes, and small enigmatic genomes across a large radiation of phyla.</title>
        <authorList>
            <person name="Brown C.T."/>
            <person name="Hug L.A."/>
            <person name="Thomas B.C."/>
            <person name="Sharon I."/>
            <person name="Castelle C.J."/>
            <person name="Singh A."/>
            <person name="Wilkins M.J."/>
            <person name="Williams K.H."/>
            <person name="Banfield J.F."/>
        </authorList>
    </citation>
    <scope>NUCLEOTIDE SEQUENCE [LARGE SCALE GENOMIC DNA]</scope>
</reference>
<evidence type="ECO:0000256" key="1">
    <source>
        <dbReference type="SAM" id="MobiDB-lite"/>
    </source>
</evidence>
<sequence>MPEVSFLPAEAQGRGSAAGFGDDGNGIEAMLKSLGSGAWGGSREAIDRLNKSLQAGSGTQWGATNGGAFRYQDLETSFIATTFTMAHLGNTLYQRLLKDKVAATDIEHQFNRITGWGSGGPFKSEIATLVSQDVTLARASAQIKFRYTKRSVSDPLKLINGGQRAEQVQIMGGNIYLAETGERYLYEGNSDIVSVEYDGLRKTILANGTIGTDIIDLAGQAPTSNTFNNIAEAMAQSGSYGVPSDIYMDLEAGTVFDEVLEGDKERVLVYPNEQGRYVNNIPIAPTTPWNVPQGNNYGHPAKGYASRHGLMVFWPHTFCGFRKTCLAAAENTSCATTPTIALSEVTPATSYTLGTDLGTYRVRVSAENADGESAACVASTQALTAAANAVRVTITPGATRGAAYRIYVSPPGGAAGSERYVGRVVDSGGATSVFDVILDKRPHCFDAFVLQLSGEIEEMRALALAVLAIGRKILPEGDTYSQWSQFAYDGPAYYSPARMKLIRNIGKTTYVDGWPV</sequence>
<proteinExistence type="predicted"/>
<evidence type="ECO:0000313" key="2">
    <source>
        <dbReference type="EMBL" id="KKW13366.1"/>
    </source>
</evidence>
<protein>
    <submittedName>
        <fullName evidence="2">Uncharacterized protein</fullName>
    </submittedName>
</protein>
<feature type="region of interest" description="Disordered" evidence="1">
    <location>
        <begin position="1"/>
        <end position="20"/>
    </location>
</feature>